<dbReference type="EMBL" id="CAUYUJ010005173">
    <property type="protein sequence ID" value="CAK0812552.1"/>
    <property type="molecule type" value="Genomic_DNA"/>
</dbReference>
<proteinExistence type="predicted"/>
<accession>A0ABN9R1F2</accession>
<feature type="region of interest" description="Disordered" evidence="1">
    <location>
        <begin position="187"/>
        <end position="209"/>
    </location>
</feature>
<dbReference type="Proteomes" id="UP001189429">
    <property type="component" value="Unassembled WGS sequence"/>
</dbReference>
<evidence type="ECO:0000256" key="1">
    <source>
        <dbReference type="SAM" id="MobiDB-lite"/>
    </source>
</evidence>
<feature type="non-terminal residue" evidence="2">
    <location>
        <position position="257"/>
    </location>
</feature>
<feature type="compositionally biased region" description="Low complexity" evidence="1">
    <location>
        <begin position="124"/>
        <end position="135"/>
    </location>
</feature>
<name>A0ABN9R1F2_9DINO</name>
<sequence length="257" mass="26499">MHYAGHGIMGRGALDGERLCFSEPVRKLRSEEDSEDTELVRKTHSAGDVASESFSPGENDTETCDSPERCCPRPPTETAPATRHLRRIRWASPCREAPASAPPGDQARHRSLLPPVFGRAGHLAPAAPESAPGSARPHRRVALAAPAGFDDLPGPAPPAGPCPPAAPGSARRFRPAARAGRAVAVEASPGAAAEPCWPEEDIGVGFGEPQPWDIEVAALLERPSWGAGGPVPRASGQAASPAGLSPDALCPSPGGAS</sequence>
<protein>
    <submittedName>
        <fullName evidence="2">Uncharacterized protein</fullName>
    </submittedName>
</protein>
<gene>
    <name evidence="2" type="ORF">PCOR1329_LOCUS16817</name>
</gene>
<comment type="caution">
    <text evidence="2">The sequence shown here is derived from an EMBL/GenBank/DDBJ whole genome shotgun (WGS) entry which is preliminary data.</text>
</comment>
<organism evidence="2 3">
    <name type="scientific">Prorocentrum cordatum</name>
    <dbReference type="NCBI Taxonomy" id="2364126"/>
    <lineage>
        <taxon>Eukaryota</taxon>
        <taxon>Sar</taxon>
        <taxon>Alveolata</taxon>
        <taxon>Dinophyceae</taxon>
        <taxon>Prorocentrales</taxon>
        <taxon>Prorocentraceae</taxon>
        <taxon>Prorocentrum</taxon>
    </lineage>
</organism>
<feature type="region of interest" description="Disordered" evidence="1">
    <location>
        <begin position="27"/>
        <end position="174"/>
    </location>
</feature>
<reference evidence="2" key="1">
    <citation type="submission" date="2023-10" db="EMBL/GenBank/DDBJ databases">
        <authorList>
            <person name="Chen Y."/>
            <person name="Shah S."/>
            <person name="Dougan E. K."/>
            <person name="Thang M."/>
            <person name="Chan C."/>
        </authorList>
    </citation>
    <scope>NUCLEOTIDE SEQUENCE [LARGE SCALE GENOMIC DNA]</scope>
</reference>
<keyword evidence="3" id="KW-1185">Reference proteome</keyword>
<feature type="region of interest" description="Disordered" evidence="1">
    <location>
        <begin position="224"/>
        <end position="257"/>
    </location>
</feature>
<evidence type="ECO:0000313" key="3">
    <source>
        <dbReference type="Proteomes" id="UP001189429"/>
    </source>
</evidence>
<evidence type="ECO:0000313" key="2">
    <source>
        <dbReference type="EMBL" id="CAK0812552.1"/>
    </source>
</evidence>
<feature type="compositionally biased region" description="Low complexity" evidence="1">
    <location>
        <begin position="144"/>
        <end position="153"/>
    </location>
</feature>
<feature type="compositionally biased region" description="Pro residues" evidence="1">
    <location>
        <begin position="154"/>
        <end position="166"/>
    </location>
</feature>